<protein>
    <recommendedName>
        <fullName evidence="7">SANT domain-containing protein</fullName>
    </recommendedName>
</protein>
<organism evidence="8 9">
    <name type="scientific">Heliocybe sulcata</name>
    <dbReference type="NCBI Taxonomy" id="5364"/>
    <lineage>
        <taxon>Eukaryota</taxon>
        <taxon>Fungi</taxon>
        <taxon>Dikarya</taxon>
        <taxon>Basidiomycota</taxon>
        <taxon>Agaricomycotina</taxon>
        <taxon>Agaricomycetes</taxon>
        <taxon>Gloeophyllales</taxon>
        <taxon>Gloeophyllaceae</taxon>
        <taxon>Heliocybe</taxon>
    </lineage>
</organism>
<keyword evidence="1" id="KW-0479">Metal-binding</keyword>
<evidence type="ECO:0000256" key="1">
    <source>
        <dbReference type="ARBA" id="ARBA00022723"/>
    </source>
</evidence>
<feature type="region of interest" description="Disordered" evidence="6">
    <location>
        <begin position="928"/>
        <end position="948"/>
    </location>
</feature>
<dbReference type="GO" id="GO:0008270">
    <property type="term" value="F:zinc ion binding"/>
    <property type="evidence" value="ECO:0007669"/>
    <property type="project" value="UniProtKB-KW"/>
</dbReference>
<name>A0A5C3N5R5_9AGAM</name>
<feature type="domain" description="SANT" evidence="7">
    <location>
        <begin position="433"/>
        <end position="480"/>
    </location>
</feature>
<evidence type="ECO:0000256" key="3">
    <source>
        <dbReference type="ARBA" id="ARBA00022833"/>
    </source>
</evidence>
<evidence type="ECO:0000256" key="4">
    <source>
        <dbReference type="ARBA" id="ARBA00023125"/>
    </source>
</evidence>
<feature type="compositionally biased region" description="Polar residues" evidence="6">
    <location>
        <begin position="100"/>
        <end position="113"/>
    </location>
</feature>
<feature type="compositionally biased region" description="Pro residues" evidence="6">
    <location>
        <begin position="783"/>
        <end position="796"/>
    </location>
</feature>
<keyword evidence="3" id="KW-0862">Zinc</keyword>
<feature type="region of interest" description="Disordered" evidence="6">
    <location>
        <begin position="1"/>
        <end position="190"/>
    </location>
</feature>
<accession>A0A5C3N5R5</accession>
<dbReference type="PANTHER" id="PTHR13992:SF39">
    <property type="entry name" value="SMRTER, ISOFORM G"/>
    <property type="match status" value="1"/>
</dbReference>
<dbReference type="InterPro" id="IPR051571">
    <property type="entry name" value="N-CoR_corepressor"/>
</dbReference>
<dbReference type="PROSITE" id="PS51293">
    <property type="entry name" value="SANT"/>
    <property type="match status" value="2"/>
</dbReference>
<dbReference type="SMART" id="SM00717">
    <property type="entry name" value="SANT"/>
    <property type="match status" value="2"/>
</dbReference>
<evidence type="ECO:0000256" key="5">
    <source>
        <dbReference type="ARBA" id="ARBA00023242"/>
    </source>
</evidence>
<dbReference type="InterPro" id="IPR001005">
    <property type="entry name" value="SANT/Myb"/>
</dbReference>
<keyword evidence="4" id="KW-0238">DNA-binding</keyword>
<dbReference type="STRING" id="5364.A0A5C3N5R5"/>
<feature type="region of interest" description="Disordered" evidence="6">
    <location>
        <begin position="701"/>
        <end position="800"/>
    </location>
</feature>
<keyword evidence="2" id="KW-0863">Zinc-finger</keyword>
<evidence type="ECO:0000256" key="2">
    <source>
        <dbReference type="ARBA" id="ARBA00022771"/>
    </source>
</evidence>
<feature type="compositionally biased region" description="Polar residues" evidence="6">
    <location>
        <begin position="18"/>
        <end position="39"/>
    </location>
</feature>
<dbReference type="CDD" id="cd00167">
    <property type="entry name" value="SANT"/>
    <property type="match status" value="1"/>
</dbReference>
<evidence type="ECO:0000313" key="9">
    <source>
        <dbReference type="Proteomes" id="UP000305948"/>
    </source>
</evidence>
<feature type="region of interest" description="Disordered" evidence="6">
    <location>
        <begin position="335"/>
        <end position="360"/>
    </location>
</feature>
<feature type="compositionally biased region" description="Basic residues" evidence="6">
    <location>
        <begin position="600"/>
        <end position="610"/>
    </location>
</feature>
<dbReference type="PANTHER" id="PTHR13992">
    <property type="entry name" value="NUCLEAR RECEPTOR CO-REPRESSOR RELATED NCOR"/>
    <property type="match status" value="1"/>
</dbReference>
<proteinExistence type="predicted"/>
<dbReference type="OrthoDB" id="10258692at2759"/>
<dbReference type="Pfam" id="PF00249">
    <property type="entry name" value="Myb_DNA-binding"/>
    <property type="match status" value="2"/>
</dbReference>
<feature type="compositionally biased region" description="Basic and acidic residues" evidence="6">
    <location>
        <begin position="1"/>
        <end position="12"/>
    </location>
</feature>
<dbReference type="Gene3D" id="1.20.58.1880">
    <property type="match status" value="1"/>
</dbReference>
<dbReference type="GO" id="GO:0006357">
    <property type="term" value="P:regulation of transcription by RNA polymerase II"/>
    <property type="evidence" value="ECO:0007669"/>
    <property type="project" value="TreeGrafter"/>
</dbReference>
<sequence length="948" mass="103481">MAVEDHRTRLPDYHSPATAVNSVPQKDNVTTQPPTTGHISQPRAGPATGTSVLTPANNVPMPPPKQEAQDITMSDIRPQDTGATQTPKIKSGRTHEVVQDMTSRTSSAQTAEESTIAKFSRDQSRTAGSAEQPVDTGRVSGTDGDTPMANEQRSTVPDQSVPISVPSGAGGRHSGAAETSGMDISDGPPDQRVVQEDAAAVRERKLRPSAVLARSSETMEIKSLKDALCRVVQVRRVPDLVSREQRIGSILSCNIAIAPPEAPPPNCSPEEYVHEIVHGTPGASRIAKHCELRSGFITHLANRQAVMLEHTEELRKKYLELHAIWKVKCAEKDKERAKPVPVGEGPSASGRTTRRSAATMGDAVRSDLEMEQIIASLGNEDLTDATSLAARNTARIPDMISVTHGPIAFVFDDTNNRVAEPQKFYAPRTGLYDWTEEEKQTFCETFAAFPKQFGIIADFLPNKTPSQCVAYYYLHKKSQIDFRKVVAQYGMNKRRRGGKRAADKQKGNALLTDIRRHDAEVSADHGGASTNGITTRGRRGGRLGRPPRRDLDDTPTPTPTPDPEPRTRPRRNRVASRYAHNPDRGSDDDDDGTESEPKVSRKGRKPKKSKSSLAKEQSEDAQSHTSGETKFIDQMDLTVRRKLTSHANWTENDKELFLRLLAQYGDDFKRIAASMPHKTTIQVTAFYKSNLDALRLDQVAARAPKRSPTPNSMMDNWQDMHRPYPSSTSMSPARHDGPSSSRQHGAPDASAPRHQYAQPTADHSTSSQSKASSSKTTQSRPSQPTPPPIIAPPPPGSQQVLDLRNGIIVDQRSTWFSAGSNVTGAQASAGPLDPAGHFSGTVDLGLRMYQGIQPQVQYRPMGGPLPSLNVVLPGQGLRFGFTPEYNTYGRLPYQRSVPLGAADPSHAPLPNRQDERLFGGQAQNANSYNAFSAPSLPDHYTSGHWPTS</sequence>
<dbReference type="FunFam" id="1.10.10.60:FF:000012">
    <property type="entry name" value="Metastasis-associated 1 family, member 3"/>
    <property type="match status" value="1"/>
</dbReference>
<evidence type="ECO:0000313" key="8">
    <source>
        <dbReference type="EMBL" id="TFK49081.1"/>
    </source>
</evidence>
<dbReference type="InterPro" id="IPR009057">
    <property type="entry name" value="Homeodomain-like_sf"/>
</dbReference>
<dbReference type="Gene3D" id="1.10.10.60">
    <property type="entry name" value="Homeodomain-like"/>
    <property type="match status" value="1"/>
</dbReference>
<reference evidence="8 9" key="1">
    <citation type="journal article" date="2019" name="Nat. Ecol. Evol.">
        <title>Megaphylogeny resolves global patterns of mushroom evolution.</title>
        <authorList>
            <person name="Varga T."/>
            <person name="Krizsan K."/>
            <person name="Foldi C."/>
            <person name="Dima B."/>
            <person name="Sanchez-Garcia M."/>
            <person name="Sanchez-Ramirez S."/>
            <person name="Szollosi G.J."/>
            <person name="Szarkandi J.G."/>
            <person name="Papp V."/>
            <person name="Albert L."/>
            <person name="Andreopoulos W."/>
            <person name="Angelini C."/>
            <person name="Antonin V."/>
            <person name="Barry K.W."/>
            <person name="Bougher N.L."/>
            <person name="Buchanan P."/>
            <person name="Buyck B."/>
            <person name="Bense V."/>
            <person name="Catcheside P."/>
            <person name="Chovatia M."/>
            <person name="Cooper J."/>
            <person name="Damon W."/>
            <person name="Desjardin D."/>
            <person name="Finy P."/>
            <person name="Geml J."/>
            <person name="Haridas S."/>
            <person name="Hughes K."/>
            <person name="Justo A."/>
            <person name="Karasinski D."/>
            <person name="Kautmanova I."/>
            <person name="Kiss B."/>
            <person name="Kocsube S."/>
            <person name="Kotiranta H."/>
            <person name="LaButti K.M."/>
            <person name="Lechner B.E."/>
            <person name="Liimatainen K."/>
            <person name="Lipzen A."/>
            <person name="Lukacs Z."/>
            <person name="Mihaltcheva S."/>
            <person name="Morgado L.N."/>
            <person name="Niskanen T."/>
            <person name="Noordeloos M.E."/>
            <person name="Ohm R.A."/>
            <person name="Ortiz-Santana B."/>
            <person name="Ovrebo C."/>
            <person name="Racz N."/>
            <person name="Riley R."/>
            <person name="Savchenko A."/>
            <person name="Shiryaev A."/>
            <person name="Soop K."/>
            <person name="Spirin V."/>
            <person name="Szebenyi C."/>
            <person name="Tomsovsky M."/>
            <person name="Tulloss R.E."/>
            <person name="Uehling J."/>
            <person name="Grigoriev I.V."/>
            <person name="Vagvolgyi C."/>
            <person name="Papp T."/>
            <person name="Martin F.M."/>
            <person name="Miettinen O."/>
            <person name="Hibbett D.S."/>
            <person name="Nagy L.G."/>
        </authorList>
    </citation>
    <scope>NUCLEOTIDE SEQUENCE [LARGE SCALE GENOMIC DNA]</scope>
    <source>
        <strain evidence="8 9">OMC1185</strain>
    </source>
</reference>
<dbReference type="GO" id="GO:0034967">
    <property type="term" value="C:Set3 complex"/>
    <property type="evidence" value="ECO:0007669"/>
    <property type="project" value="TreeGrafter"/>
</dbReference>
<feature type="compositionally biased region" description="Polar residues" evidence="6">
    <location>
        <begin position="48"/>
        <end position="57"/>
    </location>
</feature>
<dbReference type="AlphaFoldDB" id="A0A5C3N5R5"/>
<evidence type="ECO:0000256" key="6">
    <source>
        <dbReference type="SAM" id="MobiDB-lite"/>
    </source>
</evidence>
<feature type="compositionally biased region" description="Low complexity" evidence="6">
    <location>
        <begin position="764"/>
        <end position="782"/>
    </location>
</feature>
<gene>
    <name evidence="8" type="ORF">OE88DRAFT_1737288</name>
</gene>
<feature type="region of interest" description="Disordered" evidence="6">
    <location>
        <begin position="517"/>
        <end position="629"/>
    </location>
</feature>
<keyword evidence="5" id="KW-0539">Nucleus</keyword>
<dbReference type="Proteomes" id="UP000305948">
    <property type="component" value="Unassembled WGS sequence"/>
</dbReference>
<feature type="domain" description="SANT" evidence="7">
    <location>
        <begin position="644"/>
        <end position="689"/>
    </location>
</feature>
<feature type="compositionally biased region" description="Basic residues" evidence="6">
    <location>
        <begin position="536"/>
        <end position="546"/>
    </location>
</feature>
<evidence type="ECO:0000259" key="7">
    <source>
        <dbReference type="PROSITE" id="PS51293"/>
    </source>
</evidence>
<dbReference type="InterPro" id="IPR017884">
    <property type="entry name" value="SANT_dom"/>
</dbReference>
<dbReference type="EMBL" id="ML213517">
    <property type="protein sequence ID" value="TFK49081.1"/>
    <property type="molecule type" value="Genomic_DNA"/>
</dbReference>
<keyword evidence="9" id="KW-1185">Reference proteome</keyword>
<dbReference type="SUPFAM" id="SSF46689">
    <property type="entry name" value="Homeodomain-like"/>
    <property type="match status" value="2"/>
</dbReference>
<dbReference type="GO" id="GO:0003677">
    <property type="term" value="F:DNA binding"/>
    <property type="evidence" value="ECO:0007669"/>
    <property type="project" value="UniProtKB-KW"/>
</dbReference>
<feature type="compositionally biased region" description="Polar residues" evidence="6">
    <location>
        <begin position="149"/>
        <end position="162"/>
    </location>
</feature>